<feature type="repeat" description="PPR" evidence="2">
    <location>
        <begin position="118"/>
        <end position="152"/>
    </location>
</feature>
<name>A0AAD2ECB8_9LAMI</name>
<organism evidence="3 4">
    <name type="scientific">Fraxinus pennsylvanica</name>
    <dbReference type="NCBI Taxonomy" id="56036"/>
    <lineage>
        <taxon>Eukaryota</taxon>
        <taxon>Viridiplantae</taxon>
        <taxon>Streptophyta</taxon>
        <taxon>Embryophyta</taxon>
        <taxon>Tracheophyta</taxon>
        <taxon>Spermatophyta</taxon>
        <taxon>Magnoliopsida</taxon>
        <taxon>eudicotyledons</taxon>
        <taxon>Gunneridae</taxon>
        <taxon>Pentapetalae</taxon>
        <taxon>asterids</taxon>
        <taxon>lamiids</taxon>
        <taxon>Lamiales</taxon>
        <taxon>Oleaceae</taxon>
        <taxon>Oleeae</taxon>
        <taxon>Fraxinus</taxon>
    </lineage>
</organism>
<evidence type="ECO:0008006" key="5">
    <source>
        <dbReference type="Google" id="ProtNLM"/>
    </source>
</evidence>
<dbReference type="Gene3D" id="1.25.40.10">
    <property type="entry name" value="Tetratricopeptide repeat domain"/>
    <property type="match status" value="1"/>
</dbReference>
<keyword evidence="1" id="KW-0677">Repeat</keyword>
<dbReference type="InterPro" id="IPR002885">
    <property type="entry name" value="PPR_rpt"/>
</dbReference>
<accession>A0AAD2ECB8</accession>
<dbReference type="Pfam" id="PF13041">
    <property type="entry name" value="PPR_2"/>
    <property type="match status" value="1"/>
</dbReference>
<evidence type="ECO:0000256" key="1">
    <source>
        <dbReference type="ARBA" id="ARBA00022737"/>
    </source>
</evidence>
<keyword evidence="4" id="KW-1185">Reference proteome</keyword>
<sequence length="238" mass="28054">MKPSLREAIDLLYREATTATTECYTRLLLDCIRNRDAHQAKRLQAHMEYLMYSPTTTFFHNRLLHLYVQSGWLSDARNLFDKMSKRDIFSYNVMLSGYSKVDSVEDLKELFGSMPFRDSVSYNIVIAGLGSNGCEKKALEFFVKMQRERVVPTEYTYVQFVFEHDAYMKIDVKDDNRLRHADIRKKYFKLTHFAEVFTTHTGWSRYTNCDLQRTESVGRQKSKLKASSMRSGMLKNWH</sequence>
<feature type="repeat" description="PPR" evidence="2">
    <location>
        <begin position="56"/>
        <end position="90"/>
    </location>
</feature>
<dbReference type="GO" id="GO:0009451">
    <property type="term" value="P:RNA modification"/>
    <property type="evidence" value="ECO:0007669"/>
    <property type="project" value="InterPro"/>
</dbReference>
<protein>
    <recommendedName>
        <fullName evidence="5">Pentatricopeptide repeat-containing protein</fullName>
    </recommendedName>
</protein>
<dbReference type="PROSITE" id="PS51375">
    <property type="entry name" value="PPR"/>
    <property type="match status" value="2"/>
</dbReference>
<proteinExistence type="predicted"/>
<reference evidence="3" key="1">
    <citation type="submission" date="2023-05" db="EMBL/GenBank/DDBJ databases">
        <authorList>
            <person name="Huff M."/>
        </authorList>
    </citation>
    <scope>NUCLEOTIDE SEQUENCE</scope>
</reference>
<dbReference type="Proteomes" id="UP000834106">
    <property type="component" value="Chromosome 19"/>
</dbReference>
<dbReference type="EMBL" id="OU503054">
    <property type="protein sequence ID" value="CAI9782545.1"/>
    <property type="molecule type" value="Genomic_DNA"/>
</dbReference>
<evidence type="ECO:0000313" key="3">
    <source>
        <dbReference type="EMBL" id="CAI9782545.1"/>
    </source>
</evidence>
<dbReference type="NCBIfam" id="TIGR00756">
    <property type="entry name" value="PPR"/>
    <property type="match status" value="3"/>
</dbReference>
<dbReference type="InterPro" id="IPR011990">
    <property type="entry name" value="TPR-like_helical_dom_sf"/>
</dbReference>
<dbReference type="Pfam" id="PF01535">
    <property type="entry name" value="PPR"/>
    <property type="match status" value="2"/>
</dbReference>
<dbReference type="PANTHER" id="PTHR47926">
    <property type="entry name" value="PENTATRICOPEPTIDE REPEAT-CONTAINING PROTEIN"/>
    <property type="match status" value="1"/>
</dbReference>
<evidence type="ECO:0000256" key="2">
    <source>
        <dbReference type="PROSITE-ProRule" id="PRU00708"/>
    </source>
</evidence>
<dbReference type="InterPro" id="IPR046960">
    <property type="entry name" value="PPR_At4g14850-like_plant"/>
</dbReference>
<gene>
    <name evidence="3" type="ORF">FPE_LOCUS29975</name>
</gene>
<dbReference type="GO" id="GO:0003723">
    <property type="term" value="F:RNA binding"/>
    <property type="evidence" value="ECO:0007669"/>
    <property type="project" value="InterPro"/>
</dbReference>
<dbReference type="AlphaFoldDB" id="A0AAD2ECB8"/>
<evidence type="ECO:0000313" key="4">
    <source>
        <dbReference type="Proteomes" id="UP000834106"/>
    </source>
</evidence>